<dbReference type="Proteomes" id="UP001151760">
    <property type="component" value="Unassembled WGS sequence"/>
</dbReference>
<dbReference type="PANTHER" id="PTHR11439:SF509">
    <property type="entry name" value="RNA-DIRECTED DNA POLYMERASE"/>
    <property type="match status" value="1"/>
</dbReference>
<comment type="caution">
    <text evidence="2">The sequence shown here is derived from an EMBL/GenBank/DDBJ whole genome shotgun (WGS) entry which is preliminary data.</text>
</comment>
<reference evidence="2" key="1">
    <citation type="journal article" date="2022" name="Int. J. Mol. Sci.">
        <title>Draft Genome of Tanacetum Coccineum: Genomic Comparison of Closely Related Tanacetum-Family Plants.</title>
        <authorList>
            <person name="Yamashiro T."/>
            <person name="Shiraishi A."/>
            <person name="Nakayama K."/>
            <person name="Satake H."/>
        </authorList>
    </citation>
    <scope>NUCLEOTIDE SEQUENCE</scope>
</reference>
<dbReference type="PANTHER" id="PTHR11439">
    <property type="entry name" value="GAG-POL-RELATED RETROTRANSPOSON"/>
    <property type="match status" value="1"/>
</dbReference>
<evidence type="ECO:0000259" key="1">
    <source>
        <dbReference type="Pfam" id="PF07727"/>
    </source>
</evidence>
<dbReference type="CDD" id="cd09272">
    <property type="entry name" value="RNase_HI_RT_Ty1"/>
    <property type="match status" value="1"/>
</dbReference>
<organism evidence="2 3">
    <name type="scientific">Tanacetum coccineum</name>
    <dbReference type="NCBI Taxonomy" id="301880"/>
    <lineage>
        <taxon>Eukaryota</taxon>
        <taxon>Viridiplantae</taxon>
        <taxon>Streptophyta</taxon>
        <taxon>Embryophyta</taxon>
        <taxon>Tracheophyta</taxon>
        <taxon>Spermatophyta</taxon>
        <taxon>Magnoliopsida</taxon>
        <taxon>eudicotyledons</taxon>
        <taxon>Gunneridae</taxon>
        <taxon>Pentapetalae</taxon>
        <taxon>asterids</taxon>
        <taxon>campanulids</taxon>
        <taxon>Asterales</taxon>
        <taxon>Asteraceae</taxon>
        <taxon>Asteroideae</taxon>
        <taxon>Anthemideae</taxon>
        <taxon>Anthemidinae</taxon>
        <taxon>Tanacetum</taxon>
    </lineage>
</organism>
<keyword evidence="3" id="KW-1185">Reference proteome</keyword>
<protein>
    <submittedName>
        <fullName evidence="2">Copia protein</fullName>
    </submittedName>
</protein>
<dbReference type="Pfam" id="PF07727">
    <property type="entry name" value="RVT_2"/>
    <property type="match status" value="1"/>
</dbReference>
<dbReference type="InterPro" id="IPR013103">
    <property type="entry name" value="RVT_2"/>
</dbReference>
<name>A0ABQ5IVT3_9ASTR</name>
<dbReference type="EMBL" id="BQNB010021239">
    <property type="protein sequence ID" value="GJU04346.1"/>
    <property type="molecule type" value="Genomic_DNA"/>
</dbReference>
<proteinExistence type="predicted"/>
<reference evidence="2" key="2">
    <citation type="submission" date="2022-01" db="EMBL/GenBank/DDBJ databases">
        <authorList>
            <person name="Yamashiro T."/>
            <person name="Shiraishi A."/>
            <person name="Satake H."/>
            <person name="Nakayama K."/>
        </authorList>
    </citation>
    <scope>NUCLEOTIDE SEQUENCE</scope>
</reference>
<accession>A0ABQ5IVT3</accession>
<evidence type="ECO:0000313" key="2">
    <source>
        <dbReference type="EMBL" id="GJU04346.1"/>
    </source>
</evidence>
<sequence>MQEELLQFKRLDHDEENTVIRNKTRLVMRGYCQEEGIDFKESFTLVARMKAIRIFLAYVAHKSFIVFQMDVKTAFLHGMLKEDVTSVDETIYHSMIGALMYLTSSRPDIVHATCLCARYQAKITKKHLKEVKRIFCYLWGTINMGLWYTKDSGFELTGFSDADYAGCKDTFKSTSGGTQFLGKKLVGWSLKKQDCMALSTAEAEYVSLSACYA</sequence>
<evidence type="ECO:0000313" key="3">
    <source>
        <dbReference type="Proteomes" id="UP001151760"/>
    </source>
</evidence>
<gene>
    <name evidence="2" type="ORF">Tco_1114684</name>
</gene>
<feature type="domain" description="Reverse transcriptase Ty1/copia-type" evidence="1">
    <location>
        <begin position="14"/>
        <end position="84"/>
    </location>
</feature>